<evidence type="ECO:0000256" key="2">
    <source>
        <dbReference type="SAM" id="Phobius"/>
    </source>
</evidence>
<evidence type="ECO:0000313" key="4">
    <source>
        <dbReference type="Proteomes" id="UP000822688"/>
    </source>
</evidence>
<evidence type="ECO:0000256" key="1">
    <source>
        <dbReference type="SAM" id="MobiDB-lite"/>
    </source>
</evidence>
<feature type="compositionally biased region" description="Basic and acidic residues" evidence="1">
    <location>
        <begin position="1"/>
        <end position="32"/>
    </location>
</feature>
<protein>
    <submittedName>
        <fullName evidence="3">Uncharacterized protein</fullName>
    </submittedName>
</protein>
<organism evidence="3 4">
    <name type="scientific">Ceratodon purpureus</name>
    <name type="common">Fire moss</name>
    <name type="synonym">Dicranum purpureum</name>
    <dbReference type="NCBI Taxonomy" id="3225"/>
    <lineage>
        <taxon>Eukaryota</taxon>
        <taxon>Viridiplantae</taxon>
        <taxon>Streptophyta</taxon>
        <taxon>Embryophyta</taxon>
        <taxon>Bryophyta</taxon>
        <taxon>Bryophytina</taxon>
        <taxon>Bryopsida</taxon>
        <taxon>Dicranidae</taxon>
        <taxon>Pseudoditrichales</taxon>
        <taxon>Ditrichaceae</taxon>
        <taxon>Ceratodon</taxon>
    </lineage>
</organism>
<sequence>MDALPDSDHHQDDADAGDLHDGDALDLGEIREATPLLQHPAGSTRSQILTDHPDPDTDVDVDAPEESDSPIVSNRDPDVKVPKETHDLRALATTGNKMSNKNNRAPNFCSVDVVGPDGVIKRFAPGTKAAFAVERFNCQLKDPALPVVCIVAYKDGEDPIEFGPDVELVSYDDSWTLKTLREGTGAVQYEDPVHKLKDSIKEGAARAISSLKPVTKVPGFIFDAADTKQNQSTKPTRKSVEDMDPLQYFGVKNWEDLYPGGKLPEGGSQDCSPAYIGKVLLMFIFVFAFAGGLSYMLERLPDPTRPF</sequence>
<dbReference type="PANTHER" id="PTHR36396:SF1">
    <property type="entry name" value="MALTASE-GLUCOAMYLASE, INTESTINAL PROTEIN"/>
    <property type="match status" value="1"/>
</dbReference>
<name>A0A8T0GME3_CERPU</name>
<proteinExistence type="predicted"/>
<dbReference type="Proteomes" id="UP000822688">
    <property type="component" value="Chromosome 10"/>
</dbReference>
<comment type="caution">
    <text evidence="3">The sequence shown here is derived from an EMBL/GenBank/DDBJ whole genome shotgun (WGS) entry which is preliminary data.</text>
</comment>
<dbReference type="OrthoDB" id="1932454at2759"/>
<accession>A0A8T0GME3</accession>
<keyword evidence="2" id="KW-0812">Transmembrane</keyword>
<dbReference type="EMBL" id="CM026431">
    <property type="protein sequence ID" value="KAG0558202.1"/>
    <property type="molecule type" value="Genomic_DNA"/>
</dbReference>
<keyword evidence="4" id="KW-1185">Reference proteome</keyword>
<keyword evidence="2" id="KW-1133">Transmembrane helix</keyword>
<dbReference type="AlphaFoldDB" id="A0A8T0GME3"/>
<feature type="compositionally biased region" description="Acidic residues" evidence="1">
    <location>
        <begin position="56"/>
        <end position="68"/>
    </location>
</feature>
<feature type="transmembrane region" description="Helical" evidence="2">
    <location>
        <begin position="275"/>
        <end position="297"/>
    </location>
</feature>
<evidence type="ECO:0000313" key="3">
    <source>
        <dbReference type="EMBL" id="KAG0558202.1"/>
    </source>
</evidence>
<dbReference type="PANTHER" id="PTHR36396">
    <property type="entry name" value="MALTASE-GLUCOAMYLASE, INTESTINAL PROTEIN"/>
    <property type="match status" value="1"/>
</dbReference>
<gene>
    <name evidence="3" type="ORF">KC19_10G011700</name>
</gene>
<keyword evidence="2" id="KW-0472">Membrane</keyword>
<reference evidence="3" key="1">
    <citation type="submission" date="2020-06" db="EMBL/GenBank/DDBJ databases">
        <title>WGS assembly of Ceratodon purpureus strain R40.</title>
        <authorList>
            <person name="Carey S.B."/>
            <person name="Jenkins J."/>
            <person name="Shu S."/>
            <person name="Lovell J.T."/>
            <person name="Sreedasyam A."/>
            <person name="Maumus F."/>
            <person name="Tiley G.P."/>
            <person name="Fernandez-Pozo N."/>
            <person name="Barry K."/>
            <person name="Chen C."/>
            <person name="Wang M."/>
            <person name="Lipzen A."/>
            <person name="Daum C."/>
            <person name="Saski C.A."/>
            <person name="Payton A.C."/>
            <person name="Mcbreen J.C."/>
            <person name="Conrad R.E."/>
            <person name="Kollar L.M."/>
            <person name="Olsson S."/>
            <person name="Huttunen S."/>
            <person name="Landis J.B."/>
            <person name="Wickett N.J."/>
            <person name="Johnson M.G."/>
            <person name="Rensing S.A."/>
            <person name="Grimwood J."/>
            <person name="Schmutz J."/>
            <person name="Mcdaniel S.F."/>
        </authorList>
    </citation>
    <scope>NUCLEOTIDE SEQUENCE</scope>
    <source>
        <strain evidence="3">R40</strain>
    </source>
</reference>
<feature type="region of interest" description="Disordered" evidence="1">
    <location>
        <begin position="1"/>
        <end position="80"/>
    </location>
</feature>